<accession>A0AAV7XD88</accession>
<protein>
    <submittedName>
        <fullName evidence="1">Uncharacterized protein</fullName>
    </submittedName>
</protein>
<name>A0AAV7XD88_9NEOP</name>
<organism evidence="1 2">
    <name type="scientific">Megalurothrips usitatus</name>
    <name type="common">bean blossom thrips</name>
    <dbReference type="NCBI Taxonomy" id="439358"/>
    <lineage>
        <taxon>Eukaryota</taxon>
        <taxon>Metazoa</taxon>
        <taxon>Ecdysozoa</taxon>
        <taxon>Arthropoda</taxon>
        <taxon>Hexapoda</taxon>
        <taxon>Insecta</taxon>
        <taxon>Pterygota</taxon>
        <taxon>Neoptera</taxon>
        <taxon>Paraneoptera</taxon>
        <taxon>Thysanoptera</taxon>
        <taxon>Terebrantia</taxon>
        <taxon>Thripoidea</taxon>
        <taxon>Thripidae</taxon>
        <taxon>Megalurothrips</taxon>
    </lineage>
</organism>
<sequence>MTLRLPDRDTGSLFISHRRLCADLGGMRFAQYHPMPRRGRSHKSRIAMRSAVVMVMTMCLAWPPSTSAHVLRPKAADHICSTTACTRAGKYLRRAE</sequence>
<reference evidence="1" key="1">
    <citation type="submission" date="2022-12" db="EMBL/GenBank/DDBJ databases">
        <title>Chromosome-level genome assembly of the bean flower thrips Megalurothrips usitatus.</title>
        <authorList>
            <person name="Ma L."/>
            <person name="Liu Q."/>
            <person name="Li H."/>
            <person name="Cai W."/>
        </authorList>
    </citation>
    <scope>NUCLEOTIDE SEQUENCE</scope>
    <source>
        <strain evidence="1">Cailab_2022a</strain>
    </source>
</reference>
<keyword evidence="2" id="KW-1185">Reference proteome</keyword>
<evidence type="ECO:0000313" key="1">
    <source>
        <dbReference type="EMBL" id="KAJ1522485.1"/>
    </source>
</evidence>
<dbReference type="Proteomes" id="UP001075354">
    <property type="component" value="Chromosome 11"/>
</dbReference>
<evidence type="ECO:0000313" key="2">
    <source>
        <dbReference type="Proteomes" id="UP001075354"/>
    </source>
</evidence>
<proteinExistence type="predicted"/>
<dbReference type="AlphaFoldDB" id="A0AAV7XD88"/>
<dbReference type="EMBL" id="JAPTSV010000011">
    <property type="protein sequence ID" value="KAJ1522485.1"/>
    <property type="molecule type" value="Genomic_DNA"/>
</dbReference>
<gene>
    <name evidence="1" type="ORF">ONE63_001675</name>
</gene>
<comment type="caution">
    <text evidence="1">The sequence shown here is derived from an EMBL/GenBank/DDBJ whole genome shotgun (WGS) entry which is preliminary data.</text>
</comment>